<dbReference type="EMBL" id="CP060385">
    <property type="protein sequence ID" value="QOX89276.1"/>
    <property type="molecule type" value="Genomic_DNA"/>
</dbReference>
<proteinExistence type="predicted"/>
<gene>
    <name evidence="1" type="ORF">H7685_01955</name>
</gene>
<accession>A0A7S7FZD5</accession>
<protein>
    <submittedName>
        <fullName evidence="1">Uncharacterized protein</fullName>
    </submittedName>
</protein>
<dbReference type="AlphaFoldDB" id="A0A7S7FZD5"/>
<evidence type="ECO:0000313" key="1">
    <source>
        <dbReference type="EMBL" id="QOX89276.1"/>
    </source>
</evidence>
<reference evidence="1" key="1">
    <citation type="submission" date="2020-08" db="EMBL/GenBank/DDBJ databases">
        <title>Phytoplasma sp. strain PR08 associated with Phyllody Disease of Parthenium hysterophorus.</title>
        <authorList>
            <person name="Kirdat K."/>
            <person name="Tiwarekar B."/>
            <person name="Yadav A."/>
        </authorList>
    </citation>
    <scope>NUCLEOTIDE SEQUENCE [LARGE SCALE GENOMIC DNA]</scope>
    <source>
        <strain evidence="1">PR08</strain>
    </source>
</reference>
<name>A0A7S7FZD5_9MOLU</name>
<sequence length="48" mass="5955">MRNDKTKSRFDQKYSKNIRLYLKNYNFEKTLGFAFDYNNLTNQLEVFH</sequence>
<organism evidence="1">
    <name type="scientific">Candidatus Phytoplasma australasiaticum subsp. australasiaticum</name>
    <dbReference type="NCBI Taxonomy" id="2832407"/>
    <lineage>
        <taxon>Bacteria</taxon>
        <taxon>Bacillati</taxon>
        <taxon>Mycoplasmatota</taxon>
        <taxon>Mollicutes</taxon>
        <taxon>Acholeplasmatales</taxon>
        <taxon>Acholeplasmataceae</taxon>
        <taxon>Candidatus Phytoplasma</taxon>
        <taxon>16SrII (Peanut WB group)</taxon>
        <taxon>Candidatus Phytoplasma australasiaticum</taxon>
    </lineage>
</organism>